<protein>
    <submittedName>
        <fullName evidence="1">Capsid protein</fullName>
    </submittedName>
</protein>
<evidence type="ECO:0000313" key="1">
    <source>
        <dbReference type="EMBL" id="QJB21614.1"/>
    </source>
</evidence>
<reference evidence="1" key="1">
    <citation type="submission" date="2020-04" db="EMBL/GenBank/DDBJ databases">
        <title>Genomes of microviruses in a sewage oxidation pond.</title>
        <authorList>
            <person name="Schreck J."/>
            <person name="Kraberger S."/>
            <person name="Scotch M."/>
            <person name="Halden R.U."/>
            <person name="Varsani A."/>
        </authorList>
    </citation>
    <scope>NUCLEOTIDE SEQUENCE</scope>
    <source>
        <strain evidence="1">6538_328</strain>
    </source>
</reference>
<dbReference type="EMBL" id="MT309822">
    <property type="protein sequence ID" value="QJB21614.1"/>
    <property type="molecule type" value="Genomic_DNA"/>
</dbReference>
<sequence length="317" mass="36331">MAYARRPYRRRRYGSRYAHSTRWKRGRTSYRGSSSRFARKRVYRRPRTLTKKIMAVSRRKKLDTMLPYTKASPYDDVGNPGGVSFTTSARIHAFGFVATGRSLAANSTNRGIISDDATRTATETYMKSYTERIYMHLETNDPVRWRRICFTWKGPSLFTANLASGGTGAEGSLILGNNDGFHRAITTLFPSSGDSNVIWLQFLDIMFLGQFNADWSDIMSAPLDRRRINVKSDYTTILQSKNDTGTFKQLRRSYRLSSTLVYNDDEQGGGKLETFYSSLQKRSMGDFYIIDLFDFGEGLEGQSVHFTPEAQLRWTER</sequence>
<accession>A0A858NPW3</accession>
<proteinExistence type="predicted"/>
<organism evidence="1">
    <name type="scientific">Genomoviridae sp</name>
    <dbReference type="NCBI Taxonomy" id="2202565"/>
    <lineage>
        <taxon>Viruses</taxon>
        <taxon>Monodnaviria</taxon>
        <taxon>Shotokuvirae</taxon>
        <taxon>Cressdnaviricota</taxon>
        <taxon>Repensiviricetes</taxon>
        <taxon>Geplafuvirales</taxon>
        <taxon>Genomoviridae</taxon>
    </lineage>
</organism>
<name>A0A858NPW3_9VIRU</name>